<feature type="transmembrane region" description="Helical" evidence="5">
    <location>
        <begin position="263"/>
        <end position="284"/>
    </location>
</feature>
<feature type="transmembrane region" description="Helical" evidence="5">
    <location>
        <begin position="186"/>
        <end position="210"/>
    </location>
</feature>
<feature type="transmembrane region" description="Helical" evidence="5">
    <location>
        <begin position="36"/>
        <end position="58"/>
    </location>
</feature>
<evidence type="ECO:0000256" key="1">
    <source>
        <dbReference type="ARBA" id="ARBA00004141"/>
    </source>
</evidence>
<feature type="transmembrane region" description="Helical" evidence="5">
    <location>
        <begin position="332"/>
        <end position="350"/>
    </location>
</feature>
<dbReference type="SUPFAM" id="SSF103473">
    <property type="entry name" value="MFS general substrate transporter"/>
    <property type="match status" value="1"/>
</dbReference>
<feature type="transmembrane region" description="Helical" evidence="5">
    <location>
        <begin position="70"/>
        <end position="90"/>
    </location>
</feature>
<protein>
    <submittedName>
        <fullName evidence="7">MFS transporter</fullName>
    </submittedName>
</protein>
<evidence type="ECO:0000256" key="2">
    <source>
        <dbReference type="ARBA" id="ARBA00022692"/>
    </source>
</evidence>
<feature type="transmembrane region" description="Helical" evidence="5">
    <location>
        <begin position="356"/>
        <end position="379"/>
    </location>
</feature>
<dbReference type="InterPro" id="IPR020846">
    <property type="entry name" value="MFS_dom"/>
</dbReference>
<feature type="transmembrane region" description="Helical" evidence="5">
    <location>
        <begin position="391"/>
        <end position="416"/>
    </location>
</feature>
<dbReference type="RefSeq" id="WP_390333208.1">
    <property type="nucleotide sequence ID" value="NZ_JBHRTP010000095.1"/>
</dbReference>
<dbReference type="CDD" id="cd17365">
    <property type="entry name" value="MFS_PcaK_like"/>
    <property type="match status" value="1"/>
</dbReference>
<name>A0ABV7F7S6_9BURK</name>
<evidence type="ECO:0000256" key="5">
    <source>
        <dbReference type="SAM" id="Phobius"/>
    </source>
</evidence>
<dbReference type="InterPro" id="IPR036259">
    <property type="entry name" value="MFS_trans_sf"/>
</dbReference>
<comment type="caution">
    <text evidence="7">The sequence shown here is derived from an EMBL/GenBank/DDBJ whole genome shotgun (WGS) entry which is preliminary data.</text>
</comment>
<feature type="transmembrane region" description="Helical" evidence="5">
    <location>
        <begin position="422"/>
        <end position="445"/>
    </location>
</feature>
<dbReference type="EMBL" id="JBHRTP010000095">
    <property type="protein sequence ID" value="MFC3110990.1"/>
    <property type="molecule type" value="Genomic_DNA"/>
</dbReference>
<dbReference type="PANTHER" id="PTHR23508">
    <property type="entry name" value="CARBOXYLIC ACID TRANSPORTER PROTEIN HOMOLOG"/>
    <property type="match status" value="1"/>
</dbReference>
<dbReference type="Gene3D" id="1.20.1250.20">
    <property type="entry name" value="MFS general substrate transporter like domains"/>
    <property type="match status" value="1"/>
</dbReference>
<feature type="transmembrane region" description="Helical" evidence="5">
    <location>
        <begin position="296"/>
        <end position="320"/>
    </location>
</feature>
<gene>
    <name evidence="7" type="ORF">ACFOFO_24065</name>
</gene>
<accession>A0ABV7F7S6</accession>
<reference evidence="8" key="1">
    <citation type="journal article" date="2019" name="Int. J. Syst. Evol. Microbiol.">
        <title>The Global Catalogue of Microorganisms (GCM) 10K type strain sequencing project: providing services to taxonomists for standard genome sequencing and annotation.</title>
        <authorList>
            <consortium name="The Broad Institute Genomics Platform"/>
            <consortium name="The Broad Institute Genome Sequencing Center for Infectious Disease"/>
            <person name="Wu L."/>
            <person name="Ma J."/>
        </authorList>
    </citation>
    <scope>NUCLEOTIDE SEQUENCE [LARGE SCALE GENOMIC DNA]</scope>
    <source>
        <strain evidence="8">KCTC 42986</strain>
    </source>
</reference>
<dbReference type="Pfam" id="PF07690">
    <property type="entry name" value="MFS_1"/>
    <property type="match status" value="1"/>
</dbReference>
<keyword evidence="4 5" id="KW-0472">Membrane</keyword>
<feature type="transmembrane region" description="Helical" evidence="5">
    <location>
        <begin position="102"/>
        <end position="120"/>
    </location>
</feature>
<dbReference type="PANTHER" id="PTHR23508:SF10">
    <property type="entry name" value="CARBOXYLIC ACID TRANSPORTER PROTEIN HOMOLOG"/>
    <property type="match status" value="1"/>
</dbReference>
<dbReference type="Proteomes" id="UP001595530">
    <property type="component" value="Unassembled WGS sequence"/>
</dbReference>
<comment type="subcellular location">
    <subcellularLocation>
        <location evidence="1">Membrane</location>
        <topology evidence="1">Multi-pass membrane protein</topology>
    </subcellularLocation>
</comment>
<feature type="transmembrane region" description="Helical" evidence="5">
    <location>
        <begin position="159"/>
        <end position="180"/>
    </location>
</feature>
<keyword evidence="3 5" id="KW-1133">Transmembrane helix</keyword>
<dbReference type="PROSITE" id="PS50850">
    <property type="entry name" value="MFS"/>
    <property type="match status" value="1"/>
</dbReference>
<feature type="domain" description="Major facilitator superfamily (MFS) profile" evidence="6">
    <location>
        <begin position="36"/>
        <end position="444"/>
    </location>
</feature>
<evidence type="ECO:0000259" key="6">
    <source>
        <dbReference type="PROSITE" id="PS50850"/>
    </source>
</evidence>
<proteinExistence type="predicted"/>
<evidence type="ECO:0000256" key="3">
    <source>
        <dbReference type="ARBA" id="ARBA00022989"/>
    </source>
</evidence>
<sequence length="472" mass="49155">MQTMLAQQKAIMKPTEKLNLEAVIDANPVSRFQVTIIVLCTLVAMFDGFDTQSIAFVAPEIAASWHIPPHAFGMVFGAGLFGGLVGAILFGMAGDRFGRRPTLLLAIVLLAVGSLITPLADSIFQLSAIRFATGLGLGGGVPLFVALTAEYAPKRLRTTLVAVMFCGFPMGAVLGGIASAKLIPAFGWPSVFIAGGVLPLLLLPFFVAFAPESVRFFALRKNRAAIERILRRMNCADAWNGSLSTTAPEASASVVRLFNDGKAVGTFLLWATYFMGLLMTYFLASWIPVFARQSGLSIQTAVTAAVTLNLGSVFGCLIVGRLADRFGPAKPIASAFALGAVAIASIGQVGTSGPALCALTFVAGALSLGSQMCTTGLCASFYHTSVRATGLGWSLGVGRVGAIVGPVLGGTLLAAGTEISTLFVFVGLSSIAAAACVFAIGRYALPRVQHALTRVQTQHALDTAAVIAEHHK</sequence>
<evidence type="ECO:0000313" key="8">
    <source>
        <dbReference type="Proteomes" id="UP001595530"/>
    </source>
</evidence>
<evidence type="ECO:0000256" key="4">
    <source>
        <dbReference type="ARBA" id="ARBA00023136"/>
    </source>
</evidence>
<keyword evidence="2 5" id="KW-0812">Transmembrane</keyword>
<keyword evidence="8" id="KW-1185">Reference proteome</keyword>
<dbReference type="InterPro" id="IPR011701">
    <property type="entry name" value="MFS"/>
</dbReference>
<organism evidence="7 8">
    <name type="scientific">Undibacterium arcticum</name>
    <dbReference type="NCBI Taxonomy" id="1762892"/>
    <lineage>
        <taxon>Bacteria</taxon>
        <taxon>Pseudomonadati</taxon>
        <taxon>Pseudomonadota</taxon>
        <taxon>Betaproteobacteria</taxon>
        <taxon>Burkholderiales</taxon>
        <taxon>Oxalobacteraceae</taxon>
        <taxon>Undibacterium</taxon>
    </lineage>
</organism>
<evidence type="ECO:0000313" key="7">
    <source>
        <dbReference type="EMBL" id="MFC3110990.1"/>
    </source>
</evidence>
<feature type="transmembrane region" description="Helical" evidence="5">
    <location>
        <begin position="126"/>
        <end position="147"/>
    </location>
</feature>